<dbReference type="EMBL" id="LAZR01018670">
    <property type="protein sequence ID" value="KKL95467.1"/>
    <property type="molecule type" value="Genomic_DNA"/>
</dbReference>
<evidence type="ECO:0000313" key="1">
    <source>
        <dbReference type="EMBL" id="KKL95467.1"/>
    </source>
</evidence>
<proteinExistence type="predicted"/>
<comment type="caution">
    <text evidence="1">The sequence shown here is derived from an EMBL/GenBank/DDBJ whole genome shotgun (WGS) entry which is preliminary data.</text>
</comment>
<accession>A0A0F9J8M5</accession>
<name>A0A0F9J8M5_9ZZZZ</name>
<protein>
    <submittedName>
        <fullName evidence="1">Uncharacterized protein</fullName>
    </submittedName>
</protein>
<organism evidence="1">
    <name type="scientific">marine sediment metagenome</name>
    <dbReference type="NCBI Taxonomy" id="412755"/>
    <lineage>
        <taxon>unclassified sequences</taxon>
        <taxon>metagenomes</taxon>
        <taxon>ecological metagenomes</taxon>
    </lineage>
</organism>
<dbReference type="AlphaFoldDB" id="A0A0F9J8M5"/>
<sequence>MENVQFMTAGQKYLTLRQWKRFLESGLSEEKFTKMLYHHLIQHCDFIAHYSREGFYGTYFSNGDSIVRFLSQFDTTNGVPRSIESHSTHWLAGGNDVSAEYYDINNEMCRVAAKYIPVLITAARVQQKEHDVSLARRLLAKHDVELIKEEVEG</sequence>
<reference evidence="1" key="1">
    <citation type="journal article" date="2015" name="Nature">
        <title>Complex archaea that bridge the gap between prokaryotes and eukaryotes.</title>
        <authorList>
            <person name="Spang A."/>
            <person name="Saw J.H."/>
            <person name="Jorgensen S.L."/>
            <person name="Zaremba-Niedzwiedzka K."/>
            <person name="Martijn J."/>
            <person name="Lind A.E."/>
            <person name="van Eijk R."/>
            <person name="Schleper C."/>
            <person name="Guy L."/>
            <person name="Ettema T.J."/>
        </authorList>
    </citation>
    <scope>NUCLEOTIDE SEQUENCE</scope>
</reference>
<gene>
    <name evidence="1" type="ORF">LCGC14_1854290</name>
</gene>